<dbReference type="OrthoDB" id="7289984at2759"/>
<evidence type="ECO:0000313" key="2">
    <source>
        <dbReference type="Proteomes" id="UP000030104"/>
    </source>
</evidence>
<organism evidence="1 2">
    <name type="scientific">Penicillium italicum</name>
    <name type="common">Blue mold</name>
    <dbReference type="NCBI Taxonomy" id="40296"/>
    <lineage>
        <taxon>Eukaryota</taxon>
        <taxon>Fungi</taxon>
        <taxon>Dikarya</taxon>
        <taxon>Ascomycota</taxon>
        <taxon>Pezizomycotina</taxon>
        <taxon>Eurotiomycetes</taxon>
        <taxon>Eurotiomycetidae</taxon>
        <taxon>Eurotiales</taxon>
        <taxon>Aspergillaceae</taxon>
        <taxon>Penicillium</taxon>
    </lineage>
</organism>
<accession>A0A0A2LBX1</accession>
<dbReference type="PhylomeDB" id="A0A0A2LBX1"/>
<evidence type="ECO:0000313" key="1">
    <source>
        <dbReference type="EMBL" id="KGO74115.1"/>
    </source>
</evidence>
<comment type="caution">
    <text evidence="1">The sequence shown here is derived from an EMBL/GenBank/DDBJ whole genome shotgun (WGS) entry which is preliminary data.</text>
</comment>
<proteinExistence type="predicted"/>
<keyword evidence="2" id="KW-1185">Reference proteome</keyword>
<reference evidence="1 2" key="1">
    <citation type="journal article" date="2015" name="Mol. Plant Microbe Interact.">
        <title>Genome, transcriptome, and functional analyses of Penicillium expansum provide new insights into secondary metabolism and pathogenicity.</title>
        <authorList>
            <person name="Ballester A.R."/>
            <person name="Marcet-Houben M."/>
            <person name="Levin E."/>
            <person name="Sela N."/>
            <person name="Selma-Lazaro C."/>
            <person name="Carmona L."/>
            <person name="Wisniewski M."/>
            <person name="Droby S."/>
            <person name="Gonzalez-Candelas L."/>
            <person name="Gabaldon T."/>
        </authorList>
    </citation>
    <scope>NUCLEOTIDE SEQUENCE [LARGE SCALE GENOMIC DNA]</scope>
    <source>
        <strain evidence="1 2">PHI-1</strain>
    </source>
</reference>
<sequence length="78" mass="8367">MASYLVTGSSRGLWLALITRLATLPKPEVGTIITTARQDNSARMNEIASSSSGRVQIVLSVKLGVKKVLDIKQKATPE</sequence>
<gene>
    <name evidence="1" type="ORF">PITC_098010</name>
</gene>
<name>A0A0A2LBX1_PENIT</name>
<dbReference type="AlphaFoldDB" id="A0A0A2LBX1"/>
<dbReference type="EMBL" id="JQGA01000712">
    <property type="protein sequence ID" value="KGO74115.1"/>
    <property type="molecule type" value="Genomic_DNA"/>
</dbReference>
<protein>
    <submittedName>
        <fullName evidence="1">Uncharacterized protein</fullName>
    </submittedName>
</protein>
<dbReference type="HOGENOM" id="CLU_2622775_0_0_1"/>
<dbReference type="Proteomes" id="UP000030104">
    <property type="component" value="Unassembled WGS sequence"/>
</dbReference>